<proteinExistence type="predicted"/>
<organism evidence="1">
    <name type="scientific">Salix viminalis</name>
    <name type="common">Common osier</name>
    <name type="synonym">Basket willow</name>
    <dbReference type="NCBI Taxonomy" id="40686"/>
    <lineage>
        <taxon>Eukaryota</taxon>
        <taxon>Viridiplantae</taxon>
        <taxon>Streptophyta</taxon>
        <taxon>Embryophyta</taxon>
        <taxon>Tracheophyta</taxon>
        <taxon>Spermatophyta</taxon>
        <taxon>Magnoliopsida</taxon>
        <taxon>eudicotyledons</taxon>
        <taxon>Gunneridae</taxon>
        <taxon>Pentapetalae</taxon>
        <taxon>rosids</taxon>
        <taxon>fabids</taxon>
        <taxon>Malpighiales</taxon>
        <taxon>Salicaceae</taxon>
        <taxon>Saliceae</taxon>
        <taxon>Salix</taxon>
    </lineage>
</organism>
<reference evidence="1" key="1">
    <citation type="submission" date="2019-03" db="EMBL/GenBank/DDBJ databases">
        <authorList>
            <person name="Mank J."/>
            <person name="Almeida P."/>
        </authorList>
    </citation>
    <scope>NUCLEOTIDE SEQUENCE</scope>
    <source>
        <strain evidence="1">78183</strain>
    </source>
</reference>
<name>A0A6N2M9A5_SALVM</name>
<evidence type="ECO:0000313" key="1">
    <source>
        <dbReference type="EMBL" id="VFU50099.1"/>
    </source>
</evidence>
<protein>
    <submittedName>
        <fullName evidence="1">Uncharacterized protein</fullName>
    </submittedName>
</protein>
<dbReference type="InterPro" id="IPR046849">
    <property type="entry name" value="E2_motif"/>
</dbReference>
<gene>
    <name evidence="1" type="ORF">SVIM_LOCUS332707</name>
</gene>
<dbReference type="AlphaFoldDB" id="A0A6N2M9A5"/>
<dbReference type="EMBL" id="CAADRP010001719">
    <property type="protein sequence ID" value="VFU50099.1"/>
    <property type="molecule type" value="Genomic_DNA"/>
</dbReference>
<sequence length="116" mass="12530">MIELAGEFHEFLAGDESHPQSEGIYNALDQLYAIASLIHLRHLHSAASLILTFTAPLVPPFNLCKNHLTNSSALPFSFTLPSPPSPSSSARRTHLISPSLVLAVSATDPNTNLLFL</sequence>
<dbReference type="Pfam" id="PF20430">
    <property type="entry name" value="Eplus_motif"/>
    <property type="match status" value="1"/>
</dbReference>
<accession>A0A6N2M9A5</accession>